<evidence type="ECO:0000256" key="2">
    <source>
        <dbReference type="ARBA" id="ARBA00022801"/>
    </source>
</evidence>
<name>A0ABP8YK13_9ACTN</name>
<feature type="domain" description="P/Homo B" evidence="4">
    <location>
        <begin position="39"/>
        <end position="228"/>
    </location>
</feature>
<protein>
    <recommendedName>
        <fullName evidence="4">P/Homo B domain-containing protein</fullName>
    </recommendedName>
</protein>
<evidence type="ECO:0000313" key="6">
    <source>
        <dbReference type="Proteomes" id="UP001499882"/>
    </source>
</evidence>
<dbReference type="PROSITE" id="PS51829">
    <property type="entry name" value="P_HOMO_B"/>
    <property type="match status" value="1"/>
</dbReference>
<dbReference type="Gene3D" id="2.60.120.260">
    <property type="entry name" value="Galactose-binding domain-like"/>
    <property type="match status" value="1"/>
</dbReference>
<comment type="caution">
    <text evidence="5">The sequence shown here is derived from an EMBL/GenBank/DDBJ whole genome shotgun (WGS) entry which is preliminary data.</text>
</comment>
<keyword evidence="3" id="KW-0732">Signal</keyword>
<feature type="chain" id="PRO_5045668835" description="P/Homo B domain-containing protein" evidence="3">
    <location>
        <begin position="45"/>
        <end position="403"/>
    </location>
</feature>
<dbReference type="Proteomes" id="UP001499882">
    <property type="component" value="Unassembled WGS sequence"/>
</dbReference>
<gene>
    <name evidence="5" type="ORF">GCM10023350_10450</name>
</gene>
<evidence type="ECO:0000313" key="5">
    <source>
        <dbReference type="EMBL" id="GAA4729128.1"/>
    </source>
</evidence>
<dbReference type="SUPFAM" id="SSF49785">
    <property type="entry name" value="Galactose-binding domain-like"/>
    <property type="match status" value="1"/>
</dbReference>
<feature type="signal peptide" evidence="3">
    <location>
        <begin position="1"/>
        <end position="44"/>
    </location>
</feature>
<reference evidence="6" key="1">
    <citation type="journal article" date="2019" name="Int. J. Syst. Evol. Microbiol.">
        <title>The Global Catalogue of Microorganisms (GCM) 10K type strain sequencing project: providing services to taxonomists for standard genome sequencing and annotation.</title>
        <authorList>
            <consortium name="The Broad Institute Genomics Platform"/>
            <consortium name="The Broad Institute Genome Sequencing Center for Infectious Disease"/>
            <person name="Wu L."/>
            <person name="Ma J."/>
        </authorList>
    </citation>
    <scope>NUCLEOTIDE SEQUENCE [LARGE SCALE GENOMIC DNA]</scope>
    <source>
        <strain evidence="6">JCM 18532</strain>
    </source>
</reference>
<evidence type="ECO:0000256" key="3">
    <source>
        <dbReference type="SAM" id="SignalP"/>
    </source>
</evidence>
<sequence>MADTGPMKSQHLGRSHRWQAALLALGVAAAGLVMTTTAVAPAQAASTWSTYAGTGTGPIADGGNDPCTPGDPLAVQFEASGMPLGPLRGVRVADLMIEHTWVGDLTATLTAPGGSNVVLFSRTGADPAGAGYLSDVRGPYTFSDAPTPNDWWAEAGAQGDAGTIPAGRYRASRPGGAEGGGAVQPITAAFAGVTNPNGTWTLTVTDRCFGETGAVSAVSLQLQPSALSGACAAYQEAVDSAAGAVSGATTTAATARTTLVQRSEAVGIAQSSRQLAAADATRTTAALTAAVTGLKVAKTRVAKAAKTLKTAKRSHQQKRIAKAVTALKVAQAKQKVAQTVVAVRQEAASAAGTVLATATQAQLDRQQDRDTAMVGLTAAQSALTDAVAVQGERQRELAQCLDA</sequence>
<dbReference type="InterPro" id="IPR008979">
    <property type="entry name" value="Galactose-bd-like_sf"/>
</dbReference>
<dbReference type="InterPro" id="IPR002884">
    <property type="entry name" value="P_dom"/>
</dbReference>
<keyword evidence="1" id="KW-0645">Protease</keyword>
<dbReference type="Pfam" id="PF01483">
    <property type="entry name" value="P_proprotein"/>
    <property type="match status" value="1"/>
</dbReference>
<accession>A0ABP8YK13</accession>
<organism evidence="5 6">
    <name type="scientific">Nocardioides endophyticus</name>
    <dbReference type="NCBI Taxonomy" id="1353775"/>
    <lineage>
        <taxon>Bacteria</taxon>
        <taxon>Bacillati</taxon>
        <taxon>Actinomycetota</taxon>
        <taxon>Actinomycetes</taxon>
        <taxon>Propionibacteriales</taxon>
        <taxon>Nocardioidaceae</taxon>
        <taxon>Nocardioides</taxon>
    </lineage>
</organism>
<dbReference type="EMBL" id="BAABKN010000006">
    <property type="protein sequence ID" value="GAA4729128.1"/>
    <property type="molecule type" value="Genomic_DNA"/>
</dbReference>
<keyword evidence="6" id="KW-1185">Reference proteome</keyword>
<proteinExistence type="predicted"/>
<evidence type="ECO:0000256" key="1">
    <source>
        <dbReference type="ARBA" id="ARBA00022670"/>
    </source>
</evidence>
<keyword evidence="2" id="KW-0378">Hydrolase</keyword>
<evidence type="ECO:0000259" key="4">
    <source>
        <dbReference type="PROSITE" id="PS51829"/>
    </source>
</evidence>